<evidence type="ECO:0000259" key="3">
    <source>
        <dbReference type="Pfam" id="PF18579"/>
    </source>
</evidence>
<gene>
    <name evidence="4" type="ORF">KFL_000710020</name>
</gene>
<sequence length="243" mass="26555">MDNNKRRLPTLDSPSPYKPPWTPGGFSAGGATPPVEDGASPAAASVEDEPKTEEEWLARVAQDAAKRKELLEQVRNQLGTWYERVRSMRILQKAGELSAEEVADEARLVGLDSTRLMVAGSVYDSLTDLDPEVLSQFGGPDGPVVLYELRTLSVAQRGPVAEYIVANGLDVDGAREVVKAVKDHERRPEGREGFTEAPGDTLAFWYFRMAGETREPDKRARLVEKAAAVAESESAKERVAESS</sequence>
<dbReference type="Pfam" id="PF18579">
    <property type="entry name" value="Raf1_HTH"/>
    <property type="match status" value="1"/>
</dbReference>
<feature type="domain" description="Rubisco accumulation factor 1 helix turn helix" evidence="3">
    <location>
        <begin position="68"/>
        <end position="126"/>
    </location>
</feature>
<dbReference type="PANTHER" id="PTHR35299">
    <property type="entry name" value="RUBISCO ACCUMULATION FACTOR 1"/>
    <property type="match status" value="1"/>
</dbReference>
<dbReference type="EMBL" id="DF237020">
    <property type="protein sequence ID" value="GAQ81097.1"/>
    <property type="molecule type" value="Genomic_DNA"/>
</dbReference>
<proteinExistence type="predicted"/>
<dbReference type="InterPro" id="IPR041358">
    <property type="entry name" value="Raf1_N"/>
</dbReference>
<dbReference type="AlphaFoldDB" id="A0A1Y1HX34"/>
<dbReference type="PANTHER" id="PTHR35299:SF6">
    <property type="entry name" value="RUBISCO ACCUMULATION FACTOR 1"/>
    <property type="match status" value="1"/>
</dbReference>
<keyword evidence="5" id="KW-1185">Reference proteome</keyword>
<feature type="domain" description="Rubisco accumulation factor 1 alpha-helical" evidence="2">
    <location>
        <begin position="143"/>
        <end position="241"/>
    </location>
</feature>
<dbReference type="InterPro" id="IPR037494">
    <property type="entry name" value="RAF1"/>
</dbReference>
<dbReference type="Proteomes" id="UP000054558">
    <property type="component" value="Unassembled WGS sequence"/>
</dbReference>
<dbReference type="OMA" id="NETHVCS"/>
<protein>
    <submittedName>
        <fullName evidence="4">Uncharacterized protein</fullName>
    </submittedName>
</protein>
<dbReference type="OrthoDB" id="2017169at2759"/>
<dbReference type="Pfam" id="PF18578">
    <property type="entry name" value="Raf1_N"/>
    <property type="match status" value="1"/>
</dbReference>
<evidence type="ECO:0000256" key="1">
    <source>
        <dbReference type="SAM" id="MobiDB-lite"/>
    </source>
</evidence>
<name>A0A1Y1HX34_KLENI</name>
<evidence type="ECO:0000313" key="5">
    <source>
        <dbReference type="Proteomes" id="UP000054558"/>
    </source>
</evidence>
<evidence type="ECO:0000259" key="2">
    <source>
        <dbReference type="Pfam" id="PF18578"/>
    </source>
</evidence>
<dbReference type="InterPro" id="IPR040781">
    <property type="entry name" value="Raf1_HTH"/>
</dbReference>
<feature type="region of interest" description="Disordered" evidence="1">
    <location>
        <begin position="1"/>
        <end position="54"/>
    </location>
</feature>
<organism evidence="4 5">
    <name type="scientific">Klebsormidium nitens</name>
    <name type="common">Green alga</name>
    <name type="synonym">Ulothrix nitens</name>
    <dbReference type="NCBI Taxonomy" id="105231"/>
    <lineage>
        <taxon>Eukaryota</taxon>
        <taxon>Viridiplantae</taxon>
        <taxon>Streptophyta</taxon>
        <taxon>Klebsormidiophyceae</taxon>
        <taxon>Klebsormidiales</taxon>
        <taxon>Klebsormidiaceae</taxon>
        <taxon>Klebsormidium</taxon>
    </lineage>
</organism>
<evidence type="ECO:0000313" key="4">
    <source>
        <dbReference type="EMBL" id="GAQ81097.1"/>
    </source>
</evidence>
<reference evidence="4 5" key="1">
    <citation type="journal article" date="2014" name="Nat. Commun.">
        <title>Klebsormidium flaccidum genome reveals primary factors for plant terrestrial adaptation.</title>
        <authorList>
            <person name="Hori K."/>
            <person name="Maruyama F."/>
            <person name="Fujisawa T."/>
            <person name="Togashi T."/>
            <person name="Yamamoto N."/>
            <person name="Seo M."/>
            <person name="Sato S."/>
            <person name="Yamada T."/>
            <person name="Mori H."/>
            <person name="Tajima N."/>
            <person name="Moriyama T."/>
            <person name="Ikeuchi M."/>
            <person name="Watanabe M."/>
            <person name="Wada H."/>
            <person name="Kobayashi K."/>
            <person name="Saito M."/>
            <person name="Masuda T."/>
            <person name="Sasaki-Sekimoto Y."/>
            <person name="Mashiguchi K."/>
            <person name="Awai K."/>
            <person name="Shimojima M."/>
            <person name="Masuda S."/>
            <person name="Iwai M."/>
            <person name="Nobusawa T."/>
            <person name="Narise T."/>
            <person name="Kondo S."/>
            <person name="Saito H."/>
            <person name="Sato R."/>
            <person name="Murakawa M."/>
            <person name="Ihara Y."/>
            <person name="Oshima-Yamada Y."/>
            <person name="Ohtaka K."/>
            <person name="Satoh M."/>
            <person name="Sonobe K."/>
            <person name="Ishii M."/>
            <person name="Ohtani R."/>
            <person name="Kanamori-Sato M."/>
            <person name="Honoki R."/>
            <person name="Miyazaki D."/>
            <person name="Mochizuki H."/>
            <person name="Umetsu J."/>
            <person name="Higashi K."/>
            <person name="Shibata D."/>
            <person name="Kamiya Y."/>
            <person name="Sato N."/>
            <person name="Nakamura Y."/>
            <person name="Tabata S."/>
            <person name="Ida S."/>
            <person name="Kurokawa K."/>
            <person name="Ohta H."/>
        </authorList>
    </citation>
    <scope>NUCLEOTIDE SEQUENCE [LARGE SCALE GENOMIC DNA]</scope>
    <source>
        <strain evidence="4 5">NIES-2285</strain>
    </source>
</reference>
<dbReference type="STRING" id="105231.A0A1Y1HX34"/>
<accession>A0A1Y1HX34</accession>